<dbReference type="InterPro" id="IPR001932">
    <property type="entry name" value="PPM-type_phosphatase-like_dom"/>
</dbReference>
<dbReference type="Proteomes" id="UP000198280">
    <property type="component" value="Unassembled WGS sequence"/>
</dbReference>
<gene>
    <name evidence="2" type="ORF">SAMN05216252_11689</name>
</gene>
<evidence type="ECO:0000313" key="3">
    <source>
        <dbReference type="Proteomes" id="UP000198280"/>
    </source>
</evidence>
<keyword evidence="3" id="KW-1185">Reference proteome</keyword>
<sequence length="171" mass="18268">MRFTALVNSAVGSTAEGLAQMAARREHRPEAYATTLRALLVPLDPTVRNRGFFAVGDGGVARLRDGVWNVDLFDEQAGGMGVIDTKTAALPGARYAETRIFNSAAPGDVLVLCTDGLSTPLAGDAGMREFLGDAWGTGMAPEPADFLWQVQFRVKSYDDDRTAICLWDGAA</sequence>
<dbReference type="InterPro" id="IPR036457">
    <property type="entry name" value="PPM-type-like_dom_sf"/>
</dbReference>
<dbReference type="AlphaFoldDB" id="A0A239KNW4"/>
<evidence type="ECO:0000313" key="2">
    <source>
        <dbReference type="EMBL" id="SNT19861.1"/>
    </source>
</evidence>
<proteinExistence type="predicted"/>
<name>A0A239KNW4_9ACTN</name>
<dbReference type="EMBL" id="FZOF01000016">
    <property type="protein sequence ID" value="SNT19861.1"/>
    <property type="molecule type" value="Genomic_DNA"/>
</dbReference>
<feature type="domain" description="PPM-type phosphatase" evidence="1">
    <location>
        <begin position="18"/>
        <end position="137"/>
    </location>
</feature>
<dbReference type="SUPFAM" id="SSF81606">
    <property type="entry name" value="PP2C-like"/>
    <property type="match status" value="1"/>
</dbReference>
<accession>A0A239KNW4</accession>
<organism evidence="2 3">
    <name type="scientific">Actinacidiphila glaucinigra</name>
    <dbReference type="NCBI Taxonomy" id="235986"/>
    <lineage>
        <taxon>Bacteria</taxon>
        <taxon>Bacillati</taxon>
        <taxon>Actinomycetota</taxon>
        <taxon>Actinomycetes</taxon>
        <taxon>Kitasatosporales</taxon>
        <taxon>Streptomycetaceae</taxon>
        <taxon>Actinacidiphila</taxon>
    </lineage>
</organism>
<dbReference type="Gene3D" id="3.60.40.10">
    <property type="entry name" value="PPM-type phosphatase domain"/>
    <property type="match status" value="1"/>
</dbReference>
<evidence type="ECO:0000259" key="1">
    <source>
        <dbReference type="Pfam" id="PF13672"/>
    </source>
</evidence>
<protein>
    <submittedName>
        <fullName evidence="2">Protein phosphatase 2C</fullName>
    </submittedName>
</protein>
<dbReference type="Pfam" id="PF13672">
    <property type="entry name" value="PP2C_2"/>
    <property type="match status" value="1"/>
</dbReference>
<reference evidence="2 3" key="1">
    <citation type="submission" date="2017-06" db="EMBL/GenBank/DDBJ databases">
        <authorList>
            <person name="Kim H.J."/>
            <person name="Triplett B.A."/>
        </authorList>
    </citation>
    <scope>NUCLEOTIDE SEQUENCE [LARGE SCALE GENOMIC DNA]</scope>
    <source>
        <strain evidence="2 3">CGMCC 4.1858</strain>
    </source>
</reference>